<dbReference type="GO" id="GO:0005829">
    <property type="term" value="C:cytosol"/>
    <property type="evidence" value="ECO:0007669"/>
    <property type="project" value="TreeGrafter"/>
</dbReference>
<dbReference type="EMBL" id="NGJU01000016">
    <property type="protein sequence ID" value="RST94179.1"/>
    <property type="molecule type" value="Genomic_DNA"/>
</dbReference>
<dbReference type="OrthoDB" id="9810101at2"/>
<accession>A0A429ZKH8</accession>
<keyword evidence="1" id="KW-0378">Hydrolase</keyword>
<comment type="caution">
    <text evidence="1">The sequence shown here is derived from an EMBL/GenBank/DDBJ whole genome shotgun (WGS) entry which is preliminary data.</text>
</comment>
<keyword evidence="2" id="KW-1185">Reference proteome</keyword>
<dbReference type="AlphaFoldDB" id="A0A429ZKH8"/>
<dbReference type="NCBIfam" id="TIGR00099">
    <property type="entry name" value="Cof-subfamily"/>
    <property type="match status" value="1"/>
</dbReference>
<dbReference type="InterPro" id="IPR006379">
    <property type="entry name" value="HAD-SF_hydro_IIB"/>
</dbReference>
<dbReference type="PROSITE" id="PS01228">
    <property type="entry name" value="COF_1"/>
    <property type="match status" value="1"/>
</dbReference>
<sequence length="280" mass="31047">MTKKIVFIDVDGTLVTMNEEIPLSAQKAIKAARANGHILYLCTGRSKPEIYDSILEVGFDGVIGAGGGYIESQGEVIYQRQVTAENVRQMVDYFMTNNFSFYLESNGGLYGNLKLREDIIEKFTQAIPAEQREAAKENFQHPFLDKIHFSDDNLYRTDVNKACFLENPAVAFPDIVAEFKDAFEVIHCTVPAFGDDSGELMVPGVHKGVAIEFLLDHLGMDVSQTVGIGDGMNDKEMLELCQIGIAMGNAKEGLKAVADYVTTDLEDDGLYNAFKHYNLF</sequence>
<dbReference type="Proteomes" id="UP000287239">
    <property type="component" value="Unassembled WGS sequence"/>
</dbReference>
<dbReference type="GO" id="GO:0000287">
    <property type="term" value="F:magnesium ion binding"/>
    <property type="evidence" value="ECO:0007669"/>
    <property type="project" value="TreeGrafter"/>
</dbReference>
<protein>
    <submittedName>
        <fullName evidence="1">Hydrolase</fullName>
    </submittedName>
</protein>
<dbReference type="PANTHER" id="PTHR10000:SF25">
    <property type="entry name" value="PHOSPHATASE YKRA-RELATED"/>
    <property type="match status" value="1"/>
</dbReference>
<dbReference type="NCBIfam" id="TIGR01484">
    <property type="entry name" value="HAD-SF-IIB"/>
    <property type="match status" value="1"/>
</dbReference>
<proteinExistence type="predicted"/>
<evidence type="ECO:0000313" key="1">
    <source>
        <dbReference type="EMBL" id="RST94179.1"/>
    </source>
</evidence>
<organism evidence="1 2">
    <name type="scientific">Vagococcus salmoninarum</name>
    <dbReference type="NCBI Taxonomy" id="2739"/>
    <lineage>
        <taxon>Bacteria</taxon>
        <taxon>Bacillati</taxon>
        <taxon>Bacillota</taxon>
        <taxon>Bacilli</taxon>
        <taxon>Lactobacillales</taxon>
        <taxon>Enterococcaceae</taxon>
        <taxon>Vagococcus</taxon>
    </lineage>
</organism>
<dbReference type="SUPFAM" id="SSF56784">
    <property type="entry name" value="HAD-like"/>
    <property type="match status" value="1"/>
</dbReference>
<gene>
    <name evidence="1" type="ORF">CBF35_10720</name>
</gene>
<dbReference type="GeneID" id="98568847"/>
<dbReference type="SFLD" id="SFLDG01140">
    <property type="entry name" value="C2.B:_Phosphomannomutase_and_P"/>
    <property type="match status" value="1"/>
</dbReference>
<name>A0A429ZKH8_9ENTE</name>
<dbReference type="PANTHER" id="PTHR10000">
    <property type="entry name" value="PHOSPHOSERINE PHOSPHATASE"/>
    <property type="match status" value="1"/>
</dbReference>
<dbReference type="Gene3D" id="3.30.1240.10">
    <property type="match status" value="1"/>
</dbReference>
<evidence type="ECO:0000313" key="2">
    <source>
        <dbReference type="Proteomes" id="UP000287239"/>
    </source>
</evidence>
<dbReference type="Gene3D" id="3.40.50.1000">
    <property type="entry name" value="HAD superfamily/HAD-like"/>
    <property type="match status" value="1"/>
</dbReference>
<dbReference type="InterPro" id="IPR023214">
    <property type="entry name" value="HAD_sf"/>
</dbReference>
<dbReference type="InterPro" id="IPR036412">
    <property type="entry name" value="HAD-like_sf"/>
</dbReference>
<reference evidence="1 2" key="1">
    <citation type="submission" date="2017-05" db="EMBL/GenBank/DDBJ databases">
        <title>Vagococcus spp. assemblies.</title>
        <authorList>
            <person name="Gulvik C.A."/>
        </authorList>
    </citation>
    <scope>NUCLEOTIDE SEQUENCE [LARGE SCALE GENOMIC DNA]</scope>
    <source>
        <strain evidence="1 2">NCFB 2777</strain>
    </source>
</reference>
<dbReference type="RefSeq" id="WP_126780985.1">
    <property type="nucleotide sequence ID" value="NZ_NGJU01000016.1"/>
</dbReference>
<dbReference type="GO" id="GO:0016791">
    <property type="term" value="F:phosphatase activity"/>
    <property type="evidence" value="ECO:0007669"/>
    <property type="project" value="TreeGrafter"/>
</dbReference>
<dbReference type="Pfam" id="PF08282">
    <property type="entry name" value="Hydrolase_3"/>
    <property type="match status" value="1"/>
</dbReference>
<dbReference type="SFLD" id="SFLDS00003">
    <property type="entry name" value="Haloacid_Dehalogenase"/>
    <property type="match status" value="1"/>
</dbReference>
<dbReference type="InterPro" id="IPR000150">
    <property type="entry name" value="Cof"/>
</dbReference>